<feature type="domain" description="HTH cro/C1-type" evidence="8">
    <location>
        <begin position="198"/>
        <end position="218"/>
    </location>
</feature>
<comment type="function">
    <text evidence="7">Sigma factors are initiation factors that promote the attachment of RNA polymerase to specific initiation sites and are then released.</text>
</comment>
<proteinExistence type="inferred from homology"/>
<dbReference type="Gene3D" id="1.10.10.10">
    <property type="entry name" value="Winged helix-like DNA-binding domain superfamily/Winged helix DNA-binding domain"/>
    <property type="match status" value="1"/>
</dbReference>
<evidence type="ECO:0000256" key="1">
    <source>
        <dbReference type="ARBA" id="ARBA00007788"/>
    </source>
</evidence>
<keyword evidence="5 7" id="KW-0238">DNA-binding</keyword>
<dbReference type="NCBIfam" id="NF004471">
    <property type="entry name" value="PRK05803.1"/>
    <property type="match status" value="1"/>
</dbReference>
<dbReference type="SUPFAM" id="SSF88946">
    <property type="entry name" value="Sigma2 domain of RNA polymerase sigma factors"/>
    <property type="match status" value="1"/>
</dbReference>
<gene>
    <name evidence="10" type="primary">sigK</name>
    <name evidence="9" type="ORF">EXM65_05595</name>
    <name evidence="10" type="ORF">FC774_00535</name>
    <name evidence="11" type="ORF">FDB51_03485</name>
</gene>
<dbReference type="PROSITE" id="PS00716">
    <property type="entry name" value="SIGMA70_2"/>
    <property type="match status" value="1"/>
</dbReference>
<protein>
    <recommendedName>
        <fullName evidence="7">RNA polymerase sigma factor</fullName>
    </recommendedName>
</protein>
<evidence type="ECO:0000313" key="11">
    <source>
        <dbReference type="EMBL" id="NFN34207.1"/>
    </source>
</evidence>
<evidence type="ECO:0000313" key="10">
    <source>
        <dbReference type="EMBL" id="NFF86398.1"/>
    </source>
</evidence>
<evidence type="ECO:0000313" key="12">
    <source>
        <dbReference type="Proteomes" id="UP000472355"/>
    </source>
</evidence>
<dbReference type="InterPro" id="IPR036388">
    <property type="entry name" value="WH-like_DNA-bd_sf"/>
</dbReference>
<dbReference type="InterPro" id="IPR013324">
    <property type="entry name" value="RNA_pol_sigma_r3/r4-like"/>
</dbReference>
<evidence type="ECO:0000313" key="14">
    <source>
        <dbReference type="Proteomes" id="UP000476820"/>
    </source>
</evidence>
<reference evidence="13 14" key="2">
    <citation type="submission" date="2019-04" db="EMBL/GenBank/DDBJ databases">
        <title>Genome sequencing of Clostridium botulinum Groups I-IV and Clostridium butyricum.</title>
        <authorList>
            <person name="Brunt J."/>
            <person name="Van Vliet A.H.M."/>
            <person name="Stringer S.C."/>
            <person name="Carter A.T."/>
            <person name="Peck M.W."/>
        </authorList>
    </citation>
    <scope>NUCLEOTIDE SEQUENCE [LARGE SCALE GENOMIC DNA]</scope>
    <source>
        <strain evidence="10 14">1605</strain>
        <strain evidence="11 13">CB-K-33E</strain>
    </source>
</reference>
<dbReference type="Pfam" id="PF04545">
    <property type="entry name" value="Sigma70_r4"/>
    <property type="match status" value="1"/>
</dbReference>
<dbReference type="InterPro" id="IPR001387">
    <property type="entry name" value="Cro/C1-type_HTH"/>
</dbReference>
<dbReference type="CDD" id="cd06171">
    <property type="entry name" value="Sigma70_r4"/>
    <property type="match status" value="1"/>
</dbReference>
<dbReference type="EMBL" id="SGKU01000011">
    <property type="protein sequence ID" value="NFA42059.1"/>
    <property type="molecule type" value="Genomic_DNA"/>
</dbReference>
<dbReference type="GO" id="GO:0016987">
    <property type="term" value="F:sigma factor activity"/>
    <property type="evidence" value="ECO:0007669"/>
    <property type="project" value="UniProtKB-KW"/>
</dbReference>
<organism evidence="10 14">
    <name type="scientific">Clostridium botulinum</name>
    <dbReference type="NCBI Taxonomy" id="1491"/>
    <lineage>
        <taxon>Bacteria</taxon>
        <taxon>Bacillati</taxon>
        <taxon>Bacillota</taxon>
        <taxon>Clostridia</taxon>
        <taxon>Eubacteriales</taxon>
        <taxon>Clostridiaceae</taxon>
        <taxon>Clostridium</taxon>
    </lineage>
</organism>
<dbReference type="InterPro" id="IPR007630">
    <property type="entry name" value="RNA_pol_sigma70_r4"/>
</dbReference>
<dbReference type="InterPro" id="IPR014284">
    <property type="entry name" value="RNA_pol_sigma-70_dom"/>
</dbReference>
<reference evidence="9 12" key="1">
    <citation type="submission" date="2019-02" db="EMBL/GenBank/DDBJ databases">
        <title>Genome sequencing of Clostridium botulinum clinical isolates.</title>
        <authorList>
            <person name="Brunt J."/>
            <person name="Van Vliet A.H.M."/>
            <person name="Stringer S.C."/>
            <person name="Grant K.A."/>
            <person name="Carter A.C."/>
            <person name="Peck M.W."/>
        </authorList>
    </citation>
    <scope>NUCLEOTIDE SEQUENCE [LARGE SCALE GENOMIC DNA]</scope>
    <source>
        <strain evidence="9 12">H113700579</strain>
    </source>
</reference>
<accession>A0A0C2SJM4</accession>
<dbReference type="NCBIfam" id="TIGR02846">
    <property type="entry name" value="spore_sigmaK"/>
    <property type="match status" value="1"/>
</dbReference>
<dbReference type="EMBL" id="SWVK01000003">
    <property type="protein sequence ID" value="NFN34207.1"/>
    <property type="molecule type" value="Genomic_DNA"/>
</dbReference>
<dbReference type="InterPro" id="IPR007627">
    <property type="entry name" value="RNA_pol_sigma70_r2"/>
</dbReference>
<dbReference type="Pfam" id="PF04542">
    <property type="entry name" value="Sigma70_r2"/>
    <property type="match status" value="1"/>
</dbReference>
<keyword evidence="3 7" id="KW-0805">Transcription regulation</keyword>
<evidence type="ECO:0000313" key="13">
    <source>
        <dbReference type="Proteomes" id="UP000473681"/>
    </source>
</evidence>
<evidence type="ECO:0000259" key="8">
    <source>
        <dbReference type="PROSITE" id="PS50943"/>
    </source>
</evidence>
<dbReference type="GO" id="GO:0003677">
    <property type="term" value="F:DNA binding"/>
    <property type="evidence" value="ECO:0007669"/>
    <property type="project" value="UniProtKB-KW"/>
</dbReference>
<dbReference type="PROSITE" id="PS50943">
    <property type="entry name" value="HTH_CROC1"/>
    <property type="match status" value="1"/>
</dbReference>
<dbReference type="Proteomes" id="UP000473681">
    <property type="component" value="Unassembled WGS sequence"/>
</dbReference>
<dbReference type="Gene3D" id="1.20.120.1810">
    <property type="match status" value="1"/>
</dbReference>
<dbReference type="PROSITE" id="PS00715">
    <property type="entry name" value="SIGMA70_1"/>
    <property type="match status" value="1"/>
</dbReference>
<dbReference type="EMBL" id="SWOV01000001">
    <property type="protein sequence ID" value="NFF86398.1"/>
    <property type="molecule type" value="Genomic_DNA"/>
</dbReference>
<dbReference type="GO" id="GO:0006352">
    <property type="term" value="P:DNA-templated transcription initiation"/>
    <property type="evidence" value="ECO:0007669"/>
    <property type="project" value="InterPro"/>
</dbReference>
<evidence type="ECO:0000256" key="6">
    <source>
        <dbReference type="ARBA" id="ARBA00023163"/>
    </source>
</evidence>
<dbReference type="SUPFAM" id="SSF88659">
    <property type="entry name" value="Sigma3 and sigma4 domains of RNA polymerase sigma factors"/>
    <property type="match status" value="1"/>
</dbReference>
<evidence type="ECO:0000313" key="9">
    <source>
        <dbReference type="EMBL" id="NFA42059.1"/>
    </source>
</evidence>
<sequence>MFVLNGFIELICNSLFLTGYISSGNTFPSPLNESEEEEYLKRLKDGDKTAKGVLIERNLRLVAHIVKKYSFPNKDVDELISIGTVGLIKAIDSFDSGKGTRLATYASRCIENEILMLFRNNKKQKSEVYLQDPIGVDKEGNEICLIDILSSDSDSVLEKVESNLQIKDLYIKIKDSLTKRESTILIMRYGLIDGNRKTQREIAGALGISRSYVSRIEKKALKKLRKELFGKI</sequence>
<dbReference type="InterPro" id="IPR000943">
    <property type="entry name" value="RNA_pol_sigma70"/>
</dbReference>
<dbReference type="PIRSF" id="PIRSF000770">
    <property type="entry name" value="RNA_pol_sigma-SigE/K"/>
    <property type="match status" value="1"/>
</dbReference>
<dbReference type="GO" id="GO:0030435">
    <property type="term" value="P:sporulation resulting in formation of a cellular spore"/>
    <property type="evidence" value="ECO:0007669"/>
    <property type="project" value="UniProtKB-KW"/>
</dbReference>
<dbReference type="RefSeq" id="WP_012450242.1">
    <property type="nucleotide sequence ID" value="NZ_CP010520.1"/>
</dbReference>
<dbReference type="Proteomes" id="UP000476820">
    <property type="component" value="Unassembled WGS sequence"/>
</dbReference>
<evidence type="ECO:0000256" key="3">
    <source>
        <dbReference type="ARBA" id="ARBA00023015"/>
    </source>
</evidence>
<dbReference type="InterPro" id="IPR050813">
    <property type="entry name" value="Sigma-70_Factor"/>
</dbReference>
<keyword evidence="6 7" id="KW-0804">Transcription</keyword>
<comment type="similarity">
    <text evidence="1 7">Belongs to the sigma-70 factor family.</text>
</comment>
<evidence type="ECO:0000256" key="2">
    <source>
        <dbReference type="ARBA" id="ARBA00022969"/>
    </source>
</evidence>
<keyword evidence="4 7" id="KW-0731">Sigma factor</keyword>
<evidence type="ECO:0000256" key="5">
    <source>
        <dbReference type="ARBA" id="ARBA00023125"/>
    </source>
</evidence>
<dbReference type="PRINTS" id="PR00046">
    <property type="entry name" value="SIGMA70FCT"/>
</dbReference>
<evidence type="ECO:0000256" key="4">
    <source>
        <dbReference type="ARBA" id="ARBA00023082"/>
    </source>
</evidence>
<keyword evidence="2" id="KW-0749">Sporulation</keyword>
<dbReference type="AlphaFoldDB" id="A0A0C2SJM4"/>
<dbReference type="InterPro" id="IPR013325">
    <property type="entry name" value="RNA_pol_sigma_r2"/>
</dbReference>
<dbReference type="OrthoDB" id="9809557at2"/>
<comment type="caution">
    <text evidence="10">The sequence shown here is derived from an EMBL/GenBank/DDBJ whole genome shotgun (WGS) entry which is preliminary data.</text>
</comment>
<dbReference type="NCBIfam" id="TIGR02937">
    <property type="entry name" value="sigma70-ECF"/>
    <property type="match status" value="1"/>
</dbReference>
<dbReference type="InterPro" id="IPR014209">
    <property type="entry name" value="RNA_pol_sigma-K"/>
</dbReference>
<dbReference type="PANTHER" id="PTHR30376">
    <property type="entry name" value="SIGMA FACTOR RPOH HEAT SHOCK RELATED"/>
    <property type="match status" value="1"/>
</dbReference>
<evidence type="ECO:0000256" key="7">
    <source>
        <dbReference type="RuleBase" id="RU362124"/>
    </source>
</evidence>
<dbReference type="Proteomes" id="UP000472355">
    <property type="component" value="Unassembled WGS sequence"/>
</dbReference>
<name>A0A0C2SJM4_CLOBO</name>
<dbReference type="PANTHER" id="PTHR30376:SF3">
    <property type="entry name" value="RNA POLYMERASE SIGMA FACTOR RPOH"/>
    <property type="match status" value="1"/>
</dbReference>